<feature type="region of interest" description="Disordered" evidence="1">
    <location>
        <begin position="1"/>
        <end position="73"/>
    </location>
</feature>
<evidence type="ECO:0000313" key="3">
    <source>
        <dbReference type="Proteomes" id="UP000605848"/>
    </source>
</evidence>
<feature type="compositionally biased region" description="Basic and acidic residues" evidence="1">
    <location>
        <begin position="15"/>
        <end position="26"/>
    </location>
</feature>
<sequence>MSSKGNRSNPNDTRISGHPDKQDDQAHANASGTPEVGRQGGETHQESRDHNKHNDAGQSGHKPQQHSPAQEKH</sequence>
<protein>
    <submittedName>
        <fullName evidence="2">Uncharacterized protein</fullName>
    </submittedName>
</protein>
<keyword evidence="3" id="KW-1185">Reference proteome</keyword>
<dbReference type="EMBL" id="JAEQMY010000014">
    <property type="protein sequence ID" value="MBL0404710.1"/>
    <property type="molecule type" value="Genomic_DNA"/>
</dbReference>
<feature type="compositionally biased region" description="Polar residues" evidence="1">
    <location>
        <begin position="1"/>
        <end position="14"/>
    </location>
</feature>
<evidence type="ECO:0000313" key="2">
    <source>
        <dbReference type="EMBL" id="MBL0404710.1"/>
    </source>
</evidence>
<dbReference type="AlphaFoldDB" id="A0A936ZBI7"/>
<feature type="compositionally biased region" description="Polar residues" evidence="1">
    <location>
        <begin position="61"/>
        <end position="73"/>
    </location>
</feature>
<name>A0A936ZBI7_9HYPH</name>
<organism evidence="2 3">
    <name type="scientific">Microvirga aerilata</name>
    <dbReference type="NCBI Taxonomy" id="670292"/>
    <lineage>
        <taxon>Bacteria</taxon>
        <taxon>Pseudomonadati</taxon>
        <taxon>Pseudomonadota</taxon>
        <taxon>Alphaproteobacteria</taxon>
        <taxon>Hyphomicrobiales</taxon>
        <taxon>Methylobacteriaceae</taxon>
        <taxon>Microvirga</taxon>
    </lineage>
</organism>
<gene>
    <name evidence="2" type="ORF">JKG68_12095</name>
</gene>
<comment type="caution">
    <text evidence="2">The sequence shown here is derived from an EMBL/GenBank/DDBJ whole genome shotgun (WGS) entry which is preliminary data.</text>
</comment>
<evidence type="ECO:0000256" key="1">
    <source>
        <dbReference type="SAM" id="MobiDB-lite"/>
    </source>
</evidence>
<proteinExistence type="predicted"/>
<accession>A0A936ZBI7</accession>
<dbReference type="Proteomes" id="UP000605848">
    <property type="component" value="Unassembled WGS sequence"/>
</dbReference>
<reference evidence="2" key="1">
    <citation type="submission" date="2021-01" db="EMBL/GenBank/DDBJ databases">
        <title>Microvirga sp.</title>
        <authorList>
            <person name="Kim M.K."/>
        </authorList>
    </citation>
    <scope>NUCLEOTIDE SEQUENCE</scope>
    <source>
        <strain evidence="2">5420S-16</strain>
    </source>
</reference>
<feature type="compositionally biased region" description="Basic and acidic residues" evidence="1">
    <location>
        <begin position="41"/>
        <end position="55"/>
    </location>
</feature>
<dbReference type="RefSeq" id="WP_202059800.1">
    <property type="nucleotide sequence ID" value="NZ_JAEQMY010000014.1"/>
</dbReference>